<evidence type="ECO:0000256" key="1">
    <source>
        <dbReference type="ARBA" id="ARBA00010641"/>
    </source>
</evidence>
<accession>A0A098MAK0</accession>
<dbReference type="GO" id="GO:0016987">
    <property type="term" value="F:sigma factor activity"/>
    <property type="evidence" value="ECO:0007669"/>
    <property type="project" value="UniProtKB-KW"/>
</dbReference>
<feature type="domain" description="RNA polymerase sigma factor 70 region 4 type 2" evidence="6">
    <location>
        <begin position="124"/>
        <end position="174"/>
    </location>
</feature>
<dbReference type="CDD" id="cd06171">
    <property type="entry name" value="Sigma70_r4"/>
    <property type="match status" value="1"/>
</dbReference>
<dbReference type="PANTHER" id="PTHR43133:SF60">
    <property type="entry name" value="RNA POLYMERASE SIGMA FACTOR SIGV"/>
    <property type="match status" value="1"/>
</dbReference>
<evidence type="ECO:0000313" key="8">
    <source>
        <dbReference type="Proteomes" id="UP000029734"/>
    </source>
</evidence>
<proteinExistence type="inferred from homology"/>
<organism evidence="7 8">
    <name type="scientific">Paenibacillus wynnii</name>
    <dbReference type="NCBI Taxonomy" id="268407"/>
    <lineage>
        <taxon>Bacteria</taxon>
        <taxon>Bacillati</taxon>
        <taxon>Bacillota</taxon>
        <taxon>Bacilli</taxon>
        <taxon>Bacillales</taxon>
        <taxon>Paenibacillaceae</taxon>
        <taxon>Paenibacillus</taxon>
    </lineage>
</organism>
<comment type="similarity">
    <text evidence="1">Belongs to the sigma-70 factor family. ECF subfamily.</text>
</comment>
<dbReference type="eggNOG" id="COG1595">
    <property type="taxonomic scope" value="Bacteria"/>
</dbReference>
<name>A0A098MAK0_9BACL</name>
<dbReference type="InterPro" id="IPR036388">
    <property type="entry name" value="WH-like_DNA-bd_sf"/>
</dbReference>
<dbReference type="GO" id="GO:0003677">
    <property type="term" value="F:DNA binding"/>
    <property type="evidence" value="ECO:0007669"/>
    <property type="project" value="InterPro"/>
</dbReference>
<dbReference type="OrthoDB" id="9785675at2"/>
<dbReference type="GO" id="GO:0006352">
    <property type="term" value="P:DNA-templated transcription initiation"/>
    <property type="evidence" value="ECO:0007669"/>
    <property type="project" value="InterPro"/>
</dbReference>
<comment type="caution">
    <text evidence="7">The sequence shown here is derived from an EMBL/GenBank/DDBJ whole genome shotgun (WGS) entry which is preliminary data.</text>
</comment>
<feature type="domain" description="RNA polymerase sigma-70 region 2" evidence="5">
    <location>
        <begin position="26"/>
        <end position="91"/>
    </location>
</feature>
<evidence type="ECO:0000256" key="4">
    <source>
        <dbReference type="ARBA" id="ARBA00023163"/>
    </source>
</evidence>
<dbReference type="InterPro" id="IPR014284">
    <property type="entry name" value="RNA_pol_sigma-70_dom"/>
</dbReference>
<protein>
    <submittedName>
        <fullName evidence="7">RNA polymerase sigma factor</fullName>
    </submittedName>
</protein>
<dbReference type="Pfam" id="PF04542">
    <property type="entry name" value="Sigma70_r2"/>
    <property type="match status" value="1"/>
</dbReference>
<dbReference type="AlphaFoldDB" id="A0A098MAK0"/>
<dbReference type="Gene3D" id="1.10.1740.10">
    <property type="match status" value="1"/>
</dbReference>
<dbReference type="EMBL" id="JQCR01000002">
    <property type="protein sequence ID" value="KGE19086.1"/>
    <property type="molecule type" value="Genomic_DNA"/>
</dbReference>
<dbReference type="InterPro" id="IPR013249">
    <property type="entry name" value="RNA_pol_sigma70_r4_t2"/>
</dbReference>
<keyword evidence="4" id="KW-0804">Transcription</keyword>
<reference evidence="7 8" key="1">
    <citation type="submission" date="2014-08" db="EMBL/GenBank/DDBJ databases">
        <authorList>
            <person name="den Bakker H.C."/>
        </authorList>
    </citation>
    <scope>NUCLEOTIDE SEQUENCE [LARGE SCALE GENOMIC DNA]</scope>
    <source>
        <strain evidence="7 8">DSM 18334</strain>
    </source>
</reference>
<dbReference type="Proteomes" id="UP000029734">
    <property type="component" value="Unassembled WGS sequence"/>
</dbReference>
<sequence length="195" mass="22367">MNDPAEYNSLIALTLAGSCEAYSEIYETTIGDVYKTVHFLVANRSDADDVIQEIYMQVHRSLGQFDVSRPFKPWMMGVVMRQVQAYRRKRWTHLRLIHKAERYGQAMDSDFTSEVVDKIANRPLLASVNSLPYKLKQVVILHYLNENSQEEIAAILDIPLGTVKSRIHAALQKLRAKRNPNSRAVGKVEDLYESR</sequence>
<dbReference type="RefSeq" id="WP_036649675.1">
    <property type="nucleotide sequence ID" value="NZ_JQCR01000002.1"/>
</dbReference>
<dbReference type="SUPFAM" id="SSF88659">
    <property type="entry name" value="Sigma3 and sigma4 domains of RNA polymerase sigma factors"/>
    <property type="match status" value="1"/>
</dbReference>
<evidence type="ECO:0000256" key="3">
    <source>
        <dbReference type="ARBA" id="ARBA00023082"/>
    </source>
</evidence>
<gene>
    <name evidence="7" type="ORF">PWYN_06805</name>
</gene>
<evidence type="ECO:0000256" key="2">
    <source>
        <dbReference type="ARBA" id="ARBA00023015"/>
    </source>
</evidence>
<keyword evidence="8" id="KW-1185">Reference proteome</keyword>
<keyword evidence="3" id="KW-0731">Sigma factor</keyword>
<dbReference type="InterPro" id="IPR039425">
    <property type="entry name" value="RNA_pol_sigma-70-like"/>
</dbReference>
<evidence type="ECO:0000313" key="7">
    <source>
        <dbReference type="EMBL" id="KGE19086.1"/>
    </source>
</evidence>
<dbReference type="InterPro" id="IPR013325">
    <property type="entry name" value="RNA_pol_sigma_r2"/>
</dbReference>
<dbReference type="SUPFAM" id="SSF88946">
    <property type="entry name" value="Sigma2 domain of RNA polymerase sigma factors"/>
    <property type="match status" value="1"/>
</dbReference>
<dbReference type="Gene3D" id="1.10.10.10">
    <property type="entry name" value="Winged helix-like DNA-binding domain superfamily/Winged helix DNA-binding domain"/>
    <property type="match status" value="1"/>
</dbReference>
<evidence type="ECO:0000259" key="6">
    <source>
        <dbReference type="Pfam" id="PF08281"/>
    </source>
</evidence>
<dbReference type="InterPro" id="IPR007627">
    <property type="entry name" value="RNA_pol_sigma70_r2"/>
</dbReference>
<keyword evidence="2" id="KW-0805">Transcription regulation</keyword>
<dbReference type="Pfam" id="PF08281">
    <property type="entry name" value="Sigma70_r4_2"/>
    <property type="match status" value="1"/>
</dbReference>
<dbReference type="NCBIfam" id="TIGR02937">
    <property type="entry name" value="sigma70-ECF"/>
    <property type="match status" value="1"/>
</dbReference>
<dbReference type="InterPro" id="IPR013324">
    <property type="entry name" value="RNA_pol_sigma_r3/r4-like"/>
</dbReference>
<reference evidence="7 8" key="2">
    <citation type="submission" date="2014-10" db="EMBL/GenBank/DDBJ databases">
        <title>Comparative genomics of the Paenibacillus odorifer group.</title>
        <authorList>
            <person name="Tsai Y.-C."/>
            <person name="Martin N."/>
            <person name="Korlach J."/>
            <person name="Wiedmann M."/>
        </authorList>
    </citation>
    <scope>NUCLEOTIDE SEQUENCE [LARGE SCALE GENOMIC DNA]</scope>
    <source>
        <strain evidence="7 8">DSM 18334</strain>
    </source>
</reference>
<dbReference type="STRING" id="268407.PWYN_06805"/>
<evidence type="ECO:0000259" key="5">
    <source>
        <dbReference type="Pfam" id="PF04542"/>
    </source>
</evidence>
<dbReference type="NCBIfam" id="NF009195">
    <property type="entry name" value="PRK12543.1"/>
    <property type="match status" value="1"/>
</dbReference>
<dbReference type="PANTHER" id="PTHR43133">
    <property type="entry name" value="RNA POLYMERASE ECF-TYPE SIGMA FACTO"/>
    <property type="match status" value="1"/>
</dbReference>